<dbReference type="InterPro" id="IPR050090">
    <property type="entry name" value="Tyrosine_recombinase_XerCD"/>
</dbReference>
<sequence>MWLCCAKHTFRVLSVTHLPTLNTPDQRLPSVNDLRSQLAEAVSAWLTRSPSVETRSGYARDLNQFMAHAGIAVRAWDELPHVRPGHIAAWRDQLLAAGLTNAAISRKLSVVRSLFGYLRAYGYEGPNPADTAFVAAPPVPRDGKTVALTPEDCRRLLDATSAQTPEGVRDRALLAVLAFTGCRVGELCRLRVGDYKTSGGHKVLEIRGKGGKERRVPLHPEAFERLDAWLETAGLQGATGPLFRPVRTARGGGREGFRAAPLSRRAVQVLVARYVRRLQLDPHVTVHSFRVTALTTARERGADIVDLQDFAGHADPRTTLGYIRNRDRLSRSPAYVLKY</sequence>
<proteinExistence type="predicted"/>
<evidence type="ECO:0000259" key="6">
    <source>
        <dbReference type="PROSITE" id="PS51898"/>
    </source>
</evidence>
<name>A0A2Z3H8L8_9BACT</name>
<evidence type="ECO:0000256" key="3">
    <source>
        <dbReference type="ARBA" id="ARBA00023125"/>
    </source>
</evidence>
<dbReference type="InterPro" id="IPR002104">
    <property type="entry name" value="Integrase_catalytic"/>
</dbReference>
<feature type="domain" description="Tyr recombinase" evidence="6">
    <location>
        <begin position="143"/>
        <end position="335"/>
    </location>
</feature>
<dbReference type="EMBL" id="CP025958">
    <property type="protein sequence ID" value="AWM42393.1"/>
    <property type="molecule type" value="Genomic_DNA"/>
</dbReference>
<evidence type="ECO:0000313" key="8">
    <source>
        <dbReference type="EMBL" id="AWM42393.1"/>
    </source>
</evidence>
<dbReference type="GO" id="GO:0015074">
    <property type="term" value="P:DNA integration"/>
    <property type="evidence" value="ECO:0007669"/>
    <property type="project" value="UniProtKB-KW"/>
</dbReference>
<dbReference type="SUPFAM" id="SSF56349">
    <property type="entry name" value="DNA breaking-rejoining enzymes"/>
    <property type="match status" value="1"/>
</dbReference>
<dbReference type="SUPFAM" id="SSF47823">
    <property type="entry name" value="lambda integrase-like, N-terminal domain"/>
    <property type="match status" value="1"/>
</dbReference>
<evidence type="ECO:0000259" key="7">
    <source>
        <dbReference type="PROSITE" id="PS51900"/>
    </source>
</evidence>
<gene>
    <name evidence="8" type="ORF">C1280_26185</name>
</gene>
<evidence type="ECO:0000256" key="5">
    <source>
        <dbReference type="PROSITE-ProRule" id="PRU01248"/>
    </source>
</evidence>
<evidence type="ECO:0000313" key="9">
    <source>
        <dbReference type="Proteomes" id="UP000245802"/>
    </source>
</evidence>
<dbReference type="PANTHER" id="PTHR30349">
    <property type="entry name" value="PHAGE INTEGRASE-RELATED"/>
    <property type="match status" value="1"/>
</dbReference>
<dbReference type="KEGG" id="gog:C1280_26185"/>
<organism evidence="8 9">
    <name type="scientific">Gemmata obscuriglobus</name>
    <dbReference type="NCBI Taxonomy" id="114"/>
    <lineage>
        <taxon>Bacteria</taxon>
        <taxon>Pseudomonadati</taxon>
        <taxon>Planctomycetota</taxon>
        <taxon>Planctomycetia</taxon>
        <taxon>Gemmatales</taxon>
        <taxon>Gemmataceae</taxon>
        <taxon>Gemmata</taxon>
    </lineage>
</organism>
<reference evidence="8 9" key="1">
    <citation type="submission" date="2018-01" db="EMBL/GenBank/DDBJ databases">
        <title>G. obscuriglobus.</title>
        <authorList>
            <person name="Franke J."/>
            <person name="Blomberg W."/>
            <person name="Selmecki A."/>
        </authorList>
    </citation>
    <scope>NUCLEOTIDE SEQUENCE [LARGE SCALE GENOMIC DNA]</scope>
    <source>
        <strain evidence="8 9">DSM 5831</strain>
    </source>
</reference>
<dbReference type="InterPro" id="IPR011010">
    <property type="entry name" value="DNA_brk_join_enz"/>
</dbReference>
<evidence type="ECO:0000256" key="1">
    <source>
        <dbReference type="ARBA" id="ARBA00022829"/>
    </source>
</evidence>
<dbReference type="Gene3D" id="1.10.150.130">
    <property type="match status" value="1"/>
</dbReference>
<dbReference type="Pfam" id="PF02899">
    <property type="entry name" value="Phage_int_SAM_1"/>
    <property type="match status" value="1"/>
</dbReference>
<dbReference type="AlphaFoldDB" id="A0A2Z3H8L8"/>
<accession>A0A2Z3H8L8</accession>
<protein>
    <submittedName>
        <fullName evidence="8">Integrase</fullName>
    </submittedName>
</protein>
<keyword evidence="3 5" id="KW-0238">DNA-binding</keyword>
<dbReference type="GO" id="GO:0006310">
    <property type="term" value="P:DNA recombination"/>
    <property type="evidence" value="ECO:0007669"/>
    <property type="project" value="UniProtKB-KW"/>
</dbReference>
<dbReference type="PANTHER" id="PTHR30349:SF81">
    <property type="entry name" value="TYROSINE RECOMBINASE XERC"/>
    <property type="match status" value="1"/>
</dbReference>
<evidence type="ECO:0000256" key="4">
    <source>
        <dbReference type="ARBA" id="ARBA00023172"/>
    </source>
</evidence>
<dbReference type="Proteomes" id="UP000245802">
    <property type="component" value="Chromosome"/>
</dbReference>
<dbReference type="OrthoDB" id="9801717at2"/>
<dbReference type="GO" id="GO:0003677">
    <property type="term" value="F:DNA binding"/>
    <property type="evidence" value="ECO:0007669"/>
    <property type="project" value="UniProtKB-UniRule"/>
</dbReference>
<dbReference type="InterPro" id="IPR004107">
    <property type="entry name" value="Integrase_SAM-like_N"/>
</dbReference>
<keyword evidence="9" id="KW-1185">Reference proteome</keyword>
<feature type="domain" description="Core-binding (CB)" evidence="7">
    <location>
        <begin position="36"/>
        <end position="119"/>
    </location>
</feature>
<dbReference type="PROSITE" id="PS51898">
    <property type="entry name" value="TYR_RECOMBINASE"/>
    <property type="match status" value="1"/>
</dbReference>
<dbReference type="GO" id="GO:0007059">
    <property type="term" value="P:chromosome segregation"/>
    <property type="evidence" value="ECO:0007669"/>
    <property type="project" value="UniProtKB-KW"/>
</dbReference>
<dbReference type="Gene3D" id="1.10.443.10">
    <property type="entry name" value="Intergrase catalytic core"/>
    <property type="match status" value="1"/>
</dbReference>
<dbReference type="Pfam" id="PF00589">
    <property type="entry name" value="Phage_integrase"/>
    <property type="match status" value="1"/>
</dbReference>
<keyword evidence="4" id="KW-0233">DNA recombination</keyword>
<evidence type="ECO:0000256" key="2">
    <source>
        <dbReference type="ARBA" id="ARBA00022908"/>
    </source>
</evidence>
<dbReference type="InterPro" id="IPR044068">
    <property type="entry name" value="CB"/>
</dbReference>
<keyword evidence="1" id="KW-0159">Chromosome partition</keyword>
<dbReference type="PROSITE" id="PS51900">
    <property type="entry name" value="CB"/>
    <property type="match status" value="1"/>
</dbReference>
<dbReference type="InterPro" id="IPR010998">
    <property type="entry name" value="Integrase_recombinase_N"/>
</dbReference>
<keyword evidence="2" id="KW-0229">DNA integration</keyword>
<dbReference type="InterPro" id="IPR013762">
    <property type="entry name" value="Integrase-like_cat_sf"/>
</dbReference>